<accession>A0A1X6NZ02</accession>
<dbReference type="Pfam" id="PF10163">
    <property type="entry name" value="EnY2"/>
    <property type="match status" value="1"/>
</dbReference>
<dbReference type="GO" id="GO:0000124">
    <property type="term" value="C:SAGA complex"/>
    <property type="evidence" value="ECO:0007669"/>
    <property type="project" value="InterPro"/>
</dbReference>
<feature type="region of interest" description="Disordered" evidence="1">
    <location>
        <begin position="110"/>
        <end position="130"/>
    </location>
</feature>
<organism evidence="2 3">
    <name type="scientific">Porphyra umbilicalis</name>
    <name type="common">Purple laver</name>
    <name type="synonym">Red alga</name>
    <dbReference type="NCBI Taxonomy" id="2786"/>
    <lineage>
        <taxon>Eukaryota</taxon>
        <taxon>Rhodophyta</taxon>
        <taxon>Bangiophyceae</taxon>
        <taxon>Bangiales</taxon>
        <taxon>Bangiaceae</taxon>
        <taxon>Porphyra</taxon>
    </lineage>
</organism>
<reference evidence="2 3" key="1">
    <citation type="submission" date="2017-03" db="EMBL/GenBank/DDBJ databases">
        <title>WGS assembly of Porphyra umbilicalis.</title>
        <authorList>
            <person name="Brawley S.H."/>
            <person name="Blouin N.A."/>
            <person name="Ficko-Blean E."/>
            <person name="Wheeler G.L."/>
            <person name="Lohr M."/>
            <person name="Goodson H.V."/>
            <person name="Jenkins J.W."/>
            <person name="Blaby-Haas C.E."/>
            <person name="Helliwell K.E."/>
            <person name="Chan C."/>
            <person name="Marriage T."/>
            <person name="Bhattacharya D."/>
            <person name="Klein A.S."/>
            <person name="Badis Y."/>
            <person name="Brodie J."/>
            <person name="Cao Y."/>
            <person name="Collen J."/>
            <person name="Dittami S.M."/>
            <person name="Gachon C.M."/>
            <person name="Green B.R."/>
            <person name="Karpowicz S."/>
            <person name="Kim J.W."/>
            <person name="Kudahl U."/>
            <person name="Lin S."/>
            <person name="Michel G."/>
            <person name="Mittag M."/>
            <person name="Olson B.J."/>
            <person name="Pangilinan J."/>
            <person name="Peng Y."/>
            <person name="Qiu H."/>
            <person name="Shu S."/>
            <person name="Singer J.T."/>
            <person name="Smith A.G."/>
            <person name="Sprecher B.N."/>
            <person name="Wagner V."/>
            <person name="Wang W."/>
            <person name="Wang Z.-Y."/>
            <person name="Yan J."/>
            <person name="Yarish C."/>
            <person name="Zoeuner-Riek S."/>
            <person name="Zhuang Y."/>
            <person name="Zou Y."/>
            <person name="Lindquist E.A."/>
            <person name="Grimwood J."/>
            <person name="Barry K."/>
            <person name="Rokhsar D.S."/>
            <person name="Schmutz J."/>
            <person name="Stiller J.W."/>
            <person name="Grossman A.R."/>
            <person name="Prochnik S.E."/>
        </authorList>
    </citation>
    <scope>NUCLEOTIDE SEQUENCE [LARGE SCALE GENOMIC DNA]</scope>
    <source>
        <strain evidence="2">4086291</strain>
    </source>
</reference>
<dbReference type="InterPro" id="IPR018783">
    <property type="entry name" value="TF_ENY2"/>
</dbReference>
<dbReference type="Gene3D" id="1.10.246.140">
    <property type="match status" value="1"/>
</dbReference>
<dbReference type="AlphaFoldDB" id="A0A1X6NZ02"/>
<evidence type="ECO:0000313" key="2">
    <source>
        <dbReference type="EMBL" id="OSX73822.1"/>
    </source>
</evidence>
<proteinExistence type="predicted"/>
<gene>
    <name evidence="2" type="ORF">BU14_0325s0002</name>
</gene>
<dbReference type="InterPro" id="IPR038212">
    <property type="entry name" value="TF_EnY2_sf"/>
</dbReference>
<dbReference type="Proteomes" id="UP000218209">
    <property type="component" value="Unassembled WGS sequence"/>
</dbReference>
<evidence type="ECO:0000313" key="3">
    <source>
        <dbReference type="Proteomes" id="UP000218209"/>
    </source>
</evidence>
<dbReference type="GO" id="GO:0006406">
    <property type="term" value="P:mRNA export from nucleus"/>
    <property type="evidence" value="ECO:0007669"/>
    <property type="project" value="InterPro"/>
</dbReference>
<evidence type="ECO:0000256" key="1">
    <source>
        <dbReference type="SAM" id="MobiDB-lite"/>
    </source>
</evidence>
<dbReference type="GO" id="GO:0005643">
    <property type="term" value="C:nuclear pore"/>
    <property type="evidence" value="ECO:0007669"/>
    <property type="project" value="InterPro"/>
</dbReference>
<protein>
    <recommendedName>
        <fullName evidence="4">Transcription and mRNA export factor ENY2</fullName>
    </recommendedName>
</protein>
<dbReference type="GO" id="GO:0003713">
    <property type="term" value="F:transcription coactivator activity"/>
    <property type="evidence" value="ECO:0007669"/>
    <property type="project" value="InterPro"/>
</dbReference>
<sequence>MANTSSPPAPAHEERGSQRAANVFLERLYSTGEAYRLMHQTRRELDTSGWRARVKAMAREAAQQGRDGETGADAPPMTADELVAAVEQAAHDALPDSVMTAVVGETLAFVRRHAPPSSSSTRPSGRLHGV</sequence>
<evidence type="ECO:0008006" key="4">
    <source>
        <dbReference type="Google" id="ProtNLM"/>
    </source>
</evidence>
<dbReference type="EMBL" id="KV918977">
    <property type="protein sequence ID" value="OSX73822.1"/>
    <property type="molecule type" value="Genomic_DNA"/>
</dbReference>
<name>A0A1X6NZ02_PORUM</name>
<feature type="compositionally biased region" description="Low complexity" evidence="1">
    <location>
        <begin position="115"/>
        <end position="124"/>
    </location>
</feature>
<keyword evidence="3" id="KW-1185">Reference proteome</keyword>